<dbReference type="InterPro" id="IPR012340">
    <property type="entry name" value="NA-bd_OB-fold"/>
</dbReference>
<dbReference type="Pfam" id="PF00575">
    <property type="entry name" value="S1"/>
    <property type="match status" value="1"/>
</dbReference>
<name>A0A8X6GEG5_TRICU</name>
<keyword evidence="7" id="KW-1185">Reference proteome</keyword>
<feature type="domain" description="S1 motif" evidence="5">
    <location>
        <begin position="99"/>
        <end position="187"/>
    </location>
</feature>
<proteinExistence type="predicted"/>
<comment type="subcellular location">
    <subcellularLocation>
        <location evidence="1">Nucleus</location>
    </subcellularLocation>
</comment>
<dbReference type="InterPro" id="IPR003029">
    <property type="entry name" value="S1_domain"/>
</dbReference>
<protein>
    <submittedName>
        <fullName evidence="6">Protein RRP5 homolog</fullName>
    </submittedName>
</protein>
<evidence type="ECO:0000313" key="6">
    <source>
        <dbReference type="EMBL" id="GFR02253.1"/>
    </source>
</evidence>
<feature type="region of interest" description="Disordered" evidence="4">
    <location>
        <begin position="1044"/>
        <end position="1063"/>
    </location>
</feature>
<dbReference type="GO" id="GO:0032040">
    <property type="term" value="C:small-subunit processome"/>
    <property type="evidence" value="ECO:0007669"/>
    <property type="project" value="TreeGrafter"/>
</dbReference>
<evidence type="ECO:0000256" key="1">
    <source>
        <dbReference type="ARBA" id="ARBA00004123"/>
    </source>
</evidence>
<dbReference type="InterPro" id="IPR045209">
    <property type="entry name" value="Rrp5"/>
</dbReference>
<keyword evidence="2" id="KW-0677">Repeat</keyword>
<dbReference type="GO" id="GO:0003723">
    <property type="term" value="F:RNA binding"/>
    <property type="evidence" value="ECO:0007669"/>
    <property type="project" value="TreeGrafter"/>
</dbReference>
<feature type="domain" description="S1 motif" evidence="5">
    <location>
        <begin position="761"/>
        <end position="835"/>
    </location>
</feature>
<evidence type="ECO:0000256" key="2">
    <source>
        <dbReference type="ARBA" id="ARBA00022737"/>
    </source>
</evidence>
<comment type="caution">
    <text evidence="6">The sequence shown here is derived from an EMBL/GenBank/DDBJ whole genome shotgun (WGS) entry which is preliminary data.</text>
</comment>
<dbReference type="OrthoDB" id="412781at2759"/>
<feature type="domain" description="S1 motif" evidence="5">
    <location>
        <begin position="843"/>
        <end position="914"/>
    </location>
</feature>
<dbReference type="FunFam" id="2.40.50.140:FF:000103">
    <property type="entry name" value="protein RRP5 homolog"/>
    <property type="match status" value="1"/>
</dbReference>
<reference evidence="6" key="1">
    <citation type="submission" date="2020-07" db="EMBL/GenBank/DDBJ databases">
        <title>Multicomponent nature underlies the extraordinary mechanical properties of spider dragline silk.</title>
        <authorList>
            <person name="Kono N."/>
            <person name="Nakamura H."/>
            <person name="Mori M."/>
            <person name="Yoshida Y."/>
            <person name="Ohtoshi R."/>
            <person name="Malay A.D."/>
            <person name="Moran D.A.P."/>
            <person name="Tomita M."/>
            <person name="Numata K."/>
            <person name="Arakawa K."/>
        </authorList>
    </citation>
    <scope>NUCLEOTIDE SEQUENCE</scope>
</reference>
<feature type="domain" description="S1 motif" evidence="5">
    <location>
        <begin position="941"/>
        <end position="1016"/>
    </location>
</feature>
<dbReference type="GO" id="GO:0006364">
    <property type="term" value="P:rRNA processing"/>
    <property type="evidence" value="ECO:0007669"/>
    <property type="project" value="InterPro"/>
</dbReference>
<accession>A0A8X6GEG5</accession>
<evidence type="ECO:0000256" key="4">
    <source>
        <dbReference type="SAM" id="MobiDB-lite"/>
    </source>
</evidence>
<dbReference type="Proteomes" id="UP000887116">
    <property type="component" value="Unassembled WGS sequence"/>
</dbReference>
<dbReference type="InterPro" id="IPR048059">
    <property type="entry name" value="Rrp5_S1_rpt_hs1_sc1"/>
</dbReference>
<dbReference type="PROSITE" id="PS50126">
    <property type="entry name" value="S1"/>
    <property type="match status" value="5"/>
</dbReference>
<gene>
    <name evidence="6" type="primary">PDCD11</name>
    <name evidence="6" type="ORF">TNCT_365621</name>
</gene>
<dbReference type="Gene3D" id="2.40.50.140">
    <property type="entry name" value="Nucleic acid-binding proteins"/>
    <property type="match status" value="3"/>
</dbReference>
<dbReference type="CDD" id="cd05693">
    <property type="entry name" value="S1_Rrp5_repeat_hs1_sc1"/>
    <property type="match status" value="1"/>
</dbReference>
<evidence type="ECO:0000313" key="7">
    <source>
        <dbReference type="Proteomes" id="UP000887116"/>
    </source>
</evidence>
<dbReference type="PANTHER" id="PTHR23270:SF10">
    <property type="entry name" value="PROTEIN RRP5 HOMOLOG"/>
    <property type="match status" value="1"/>
</dbReference>
<dbReference type="SMART" id="SM00316">
    <property type="entry name" value="S1"/>
    <property type="match status" value="8"/>
</dbReference>
<dbReference type="SUPFAM" id="SSF50249">
    <property type="entry name" value="Nucleic acid-binding proteins"/>
    <property type="match status" value="6"/>
</dbReference>
<evidence type="ECO:0000259" key="5">
    <source>
        <dbReference type="PROSITE" id="PS50126"/>
    </source>
</evidence>
<feature type="domain" description="S1 motif" evidence="5">
    <location>
        <begin position="456"/>
        <end position="523"/>
    </location>
</feature>
<organism evidence="6 7">
    <name type="scientific">Trichonephila clavata</name>
    <name type="common">Joro spider</name>
    <name type="synonym">Nephila clavata</name>
    <dbReference type="NCBI Taxonomy" id="2740835"/>
    <lineage>
        <taxon>Eukaryota</taxon>
        <taxon>Metazoa</taxon>
        <taxon>Ecdysozoa</taxon>
        <taxon>Arthropoda</taxon>
        <taxon>Chelicerata</taxon>
        <taxon>Arachnida</taxon>
        <taxon>Araneae</taxon>
        <taxon>Araneomorphae</taxon>
        <taxon>Entelegynae</taxon>
        <taxon>Araneoidea</taxon>
        <taxon>Nephilidae</taxon>
        <taxon>Trichonephila</taxon>
    </lineage>
</organism>
<feature type="region of interest" description="Disordered" evidence="4">
    <location>
        <begin position="1074"/>
        <end position="1095"/>
    </location>
</feature>
<dbReference type="AlphaFoldDB" id="A0A8X6GEG5"/>
<sequence length="1134" mass="128001">MFLQVAFVQPQNAFRPFLISIDQCLLPNTCDVLELWPWENIKQFLKVKRESSQIFRMKRTLGIKLNPGKRKKQKISETEPETSKRVKAEMLDLQTLREGMGLLGCVIQISSNYLLMSLPGCLVGRVSVTNISAKYTELITDSIADESDNISEVSLDSILDLGAMLPCKVLSISFEDSKKPYIELSINPQDVNKELKLSSLYHKMVLHAAVQSVEDHGYVMDVGIKGTQGFLPFRACTGQKNVTVGQVLPTLVRKLPSEKNGNVVWLSELSFNEPFPEVEKEGLNLISILPGTNVIAYITEIKNRFLYANCMDFDACANTMTMRNAKKNLTEGDKVCGTVLYVHPITRMIYLHLGAKPSPNSFKNFFRVKKYALVKNVRFEYSSQRKLFFKFHHTMGFIKQNEVKQDEFSLESLSQNPVIPMARVMTFHYMDNLVHLSFIKAMLELQIVRAEDVQVGDIFEVTVKNHSSFGMFVKVCLGLKGFVQKCHISDAFVTMPEKLYPVGTRVKCRVLSVKSQWLNLTCKKSLLNLPPEGILKSYEEALVNGMYKGVIAQKTDNYLLIIFFNNVKGIVSTDYIPETSVYFVGQTITCYVLFCDPVSKKLKLSLTDKHSTQKISNVQKKASKQLKSKIETNSILKGMEPEKASKQMKSKIQTYSMLEGIEPKKLFRALITSKSPHQLNITLESGFNGRIHITELGSTEENILPLNKFSTGMYLNVHIIGITSKKSLNFLAITNRKMRKVLECSLEYPPPIPFDKTFYPGMSVNGFVKEVGDVSAALWLSPSQIGTLDYINVSNNPKILRRLKKEFKVGLSLTCNILEVDKKSGKIYSISLSKREKEPIEAGCNIVGLVQISTPEKGLIMKLPNNYHGVVCLTDLQDVFSPFTNAAKYRKQQFILCHVLEVNHATKFCQLSLRKTRLYNHPKDSLKDYQPELTVKDLKKGKVVKGFIKIVGDNQLIVSIGRMLEGVASLHKCSVNDCSSCQTSQDILQKFSVGDVLDVVIEGVTAKENLYPVSLHHLSNSSPNQLRKNSDSLDVVKRRVNAKKPQPVHHLSNARPNQLRKNSDSLDVVKRRVNAKKPQPVHHLSNASPNQLRKNSDSLDVNAKETQPVHHLSNAEISQCERLRITEDIDWNEF</sequence>
<keyword evidence="3" id="KW-0539">Nucleus</keyword>
<evidence type="ECO:0000256" key="3">
    <source>
        <dbReference type="ARBA" id="ARBA00023242"/>
    </source>
</evidence>
<dbReference type="EMBL" id="BMAO01015530">
    <property type="protein sequence ID" value="GFR02253.1"/>
    <property type="molecule type" value="Genomic_DNA"/>
</dbReference>
<dbReference type="PANTHER" id="PTHR23270">
    <property type="entry name" value="PROGRAMMED CELL DEATH PROTEIN 11 PRE-RRNA PROCESSING PROTEIN RRP5"/>
    <property type="match status" value="1"/>
</dbReference>